<feature type="region of interest" description="Disordered" evidence="3">
    <location>
        <begin position="420"/>
        <end position="455"/>
    </location>
</feature>
<dbReference type="InterPro" id="IPR003137">
    <property type="entry name" value="PA_domain"/>
</dbReference>
<feature type="signal peptide" evidence="4">
    <location>
        <begin position="1"/>
        <end position="19"/>
    </location>
</feature>
<dbReference type="PANTHER" id="PTHR22702:SF1">
    <property type="entry name" value="PROTEASE-ASSOCIATED DOMAIN-CONTAINING PROTEIN 1"/>
    <property type="match status" value="1"/>
</dbReference>
<evidence type="ECO:0000313" key="8">
    <source>
        <dbReference type="EMBL" id="KAG2901123.1"/>
    </source>
</evidence>
<sequence length="455" mass="49540">MKSSASLLLLALSFAVSTAEEETTTTTTAVSPESTWGRIYLRNGLAPIQYFRDDFGGPMTPHEVSFYFPKRSKNRFGCELLPEPELLEIEAANRSAVLVVDRGECTFERKALVADQMGAAALLVVSPTDDVSGPVATLKNDDDISIASIMIRRTAGDMLRIAAEQMTIYGRLIPMTCERKPYTCKPRYEFEGDYMETAPARSGLVLSVDGKEEDDGSHLGSFLAATYGSILPTKMSFPLAAPLDGSQACTDATEDTTTQSEFAGKAVVVPAGLAGKCSEFEKVSNAQRRGASVVVLTQQDNATLMTQPGVQVSWHAYNITIPVLAVSSTTGANLASLKDSQGEAVRLRFAVSNGIADAWELLEKYSTRSAWPKRVKRCSKTLAQLLTQIRGFGGDDETKEALKNLFLDVVGGSLQDWEKIAHPDQDEDQAHEDRDSSTREKIVQTVKKSLSRDEL</sequence>
<dbReference type="EMBL" id="RCMI01001431">
    <property type="protein sequence ID" value="KAG2885207.1"/>
    <property type="molecule type" value="Genomic_DNA"/>
</dbReference>
<evidence type="ECO:0000256" key="2">
    <source>
        <dbReference type="ARBA" id="ARBA00023180"/>
    </source>
</evidence>
<feature type="chain" id="PRO_5039985383" description="PA domain-containing protein" evidence="4">
    <location>
        <begin position="20"/>
        <end position="455"/>
    </location>
</feature>
<reference evidence="11 12" key="1">
    <citation type="submission" date="2018-01" db="EMBL/GenBank/DDBJ databases">
        <title>Draft genome of the strawberry crown rot pathogen Phytophthora cactorum.</title>
        <authorList>
            <person name="Armitage A.D."/>
            <person name="Lysoe E."/>
            <person name="Nellist C.F."/>
            <person name="Harrison R.J."/>
            <person name="Brurberg M.B."/>
        </authorList>
    </citation>
    <scope>NUCLEOTIDE SEQUENCE [LARGE SCALE GENOMIC DNA]</scope>
    <source>
        <strain evidence="11 12">10300</strain>
    </source>
</reference>
<dbReference type="Proteomes" id="UP000760860">
    <property type="component" value="Unassembled WGS sequence"/>
</dbReference>
<keyword evidence="2" id="KW-0325">Glycoprotein</keyword>
<evidence type="ECO:0000313" key="9">
    <source>
        <dbReference type="EMBL" id="KAG2962999.1"/>
    </source>
</evidence>
<evidence type="ECO:0000256" key="4">
    <source>
        <dbReference type="SAM" id="SignalP"/>
    </source>
</evidence>
<dbReference type="Proteomes" id="UP000774804">
    <property type="component" value="Unassembled WGS sequence"/>
</dbReference>
<proteinExistence type="predicted"/>
<feature type="compositionally biased region" description="Basic and acidic residues" evidence="3">
    <location>
        <begin position="431"/>
        <end position="442"/>
    </location>
</feature>
<dbReference type="CDD" id="cd00538">
    <property type="entry name" value="PA"/>
    <property type="match status" value="1"/>
</dbReference>
<dbReference type="EMBL" id="RCMK01001133">
    <property type="protein sequence ID" value="KAG2901123.1"/>
    <property type="molecule type" value="Genomic_DNA"/>
</dbReference>
<dbReference type="Proteomes" id="UP000251314">
    <property type="component" value="Unassembled WGS sequence"/>
</dbReference>
<evidence type="ECO:0000259" key="5">
    <source>
        <dbReference type="Pfam" id="PF02225"/>
    </source>
</evidence>
<dbReference type="Gene3D" id="3.50.30.30">
    <property type="match status" value="2"/>
</dbReference>
<dbReference type="VEuPathDB" id="FungiDB:PC110_g20465"/>
<dbReference type="Proteomes" id="UP000736787">
    <property type="component" value="Unassembled WGS sequence"/>
</dbReference>
<dbReference type="Proteomes" id="UP000735874">
    <property type="component" value="Unassembled WGS sequence"/>
</dbReference>
<dbReference type="FunFam" id="3.50.30.30:FF:000066">
    <property type="entry name" value="Signal peptide peptidase-like protein"/>
    <property type="match status" value="1"/>
</dbReference>
<dbReference type="InterPro" id="IPR046450">
    <property type="entry name" value="PA_dom_sf"/>
</dbReference>
<dbReference type="Proteomes" id="UP000697107">
    <property type="component" value="Unassembled WGS sequence"/>
</dbReference>
<comment type="caution">
    <text evidence="11">The sequence shown here is derived from an EMBL/GenBank/DDBJ whole genome shotgun (WGS) entry which is preliminary data.</text>
</comment>
<dbReference type="PANTHER" id="PTHR22702">
    <property type="entry name" value="PROTEASE-ASSOCIATED DOMAIN-CONTAINING PROTEIN"/>
    <property type="match status" value="1"/>
</dbReference>
<keyword evidence="12" id="KW-1185">Reference proteome</keyword>
<keyword evidence="1 4" id="KW-0732">Signal</keyword>
<dbReference type="STRING" id="29920.A0A329REQ3"/>
<evidence type="ECO:0000313" key="6">
    <source>
        <dbReference type="EMBL" id="KAG2829621.1"/>
    </source>
</evidence>
<protein>
    <recommendedName>
        <fullName evidence="5">PA domain-containing protein</fullName>
    </recommendedName>
</protein>
<feature type="domain" description="PA" evidence="5">
    <location>
        <begin position="94"/>
        <end position="159"/>
    </location>
</feature>
<evidence type="ECO:0000313" key="10">
    <source>
        <dbReference type="EMBL" id="KAG3208466.1"/>
    </source>
</evidence>
<organism evidence="11 12">
    <name type="scientific">Phytophthora cactorum</name>
    <dbReference type="NCBI Taxonomy" id="29920"/>
    <lineage>
        <taxon>Eukaryota</taxon>
        <taxon>Sar</taxon>
        <taxon>Stramenopiles</taxon>
        <taxon>Oomycota</taxon>
        <taxon>Peronosporomycetes</taxon>
        <taxon>Peronosporales</taxon>
        <taxon>Peronosporaceae</taxon>
        <taxon>Phytophthora</taxon>
    </lineage>
</organism>
<dbReference type="OrthoDB" id="10045365at2759"/>
<evidence type="ECO:0000313" key="11">
    <source>
        <dbReference type="EMBL" id="RAW23097.1"/>
    </source>
</evidence>
<dbReference type="EMBL" id="RCMV01001466">
    <property type="protein sequence ID" value="KAG3208466.1"/>
    <property type="molecule type" value="Genomic_DNA"/>
</dbReference>
<evidence type="ECO:0000313" key="7">
    <source>
        <dbReference type="EMBL" id="KAG2885207.1"/>
    </source>
</evidence>
<reference evidence="10" key="2">
    <citation type="submission" date="2018-05" db="EMBL/GenBank/DDBJ databases">
        <title>Effector identification in a new, highly contiguous assembly of the strawberry crown rot pathogen Phytophthora cactorum.</title>
        <authorList>
            <person name="Armitage A.D."/>
            <person name="Nellist C.F."/>
            <person name="Bates H."/>
            <person name="Vickerstaff R.J."/>
            <person name="Harrison R.J."/>
        </authorList>
    </citation>
    <scope>NUCLEOTIDE SEQUENCE</scope>
    <source>
        <strain evidence="6">15-7</strain>
        <strain evidence="7">4032</strain>
        <strain evidence="8">4040</strain>
        <strain evidence="9">P415</strain>
        <strain evidence="10">P421</strain>
    </source>
</reference>
<dbReference type="EMBL" id="RCML01001386">
    <property type="protein sequence ID" value="KAG2962999.1"/>
    <property type="molecule type" value="Genomic_DNA"/>
</dbReference>
<accession>A0A329REQ3</accession>
<evidence type="ECO:0000256" key="1">
    <source>
        <dbReference type="ARBA" id="ARBA00022729"/>
    </source>
</evidence>
<feature type="domain" description="PA" evidence="5">
    <location>
        <begin position="237"/>
        <end position="334"/>
    </location>
</feature>
<dbReference type="EMBL" id="RCMG01001348">
    <property type="protein sequence ID" value="KAG2829621.1"/>
    <property type="molecule type" value="Genomic_DNA"/>
</dbReference>
<dbReference type="EMBL" id="MJFZ01001135">
    <property type="protein sequence ID" value="RAW23097.1"/>
    <property type="molecule type" value="Genomic_DNA"/>
</dbReference>
<evidence type="ECO:0000313" key="12">
    <source>
        <dbReference type="Proteomes" id="UP000251314"/>
    </source>
</evidence>
<dbReference type="Pfam" id="PF02225">
    <property type="entry name" value="PA"/>
    <property type="match status" value="2"/>
</dbReference>
<evidence type="ECO:0000256" key="3">
    <source>
        <dbReference type="SAM" id="MobiDB-lite"/>
    </source>
</evidence>
<dbReference type="AlphaFoldDB" id="A0A329REQ3"/>
<gene>
    <name evidence="11" type="ORF">PC110_g20465</name>
    <name evidence="6" type="ORF">PC113_g21252</name>
    <name evidence="7" type="ORF">PC115_g21073</name>
    <name evidence="8" type="ORF">PC117_g21810</name>
    <name evidence="9" type="ORF">PC118_g21119</name>
    <name evidence="10" type="ORF">PC129_g20509</name>
</gene>
<name>A0A329REQ3_9STRA</name>
<dbReference type="SUPFAM" id="SSF52025">
    <property type="entry name" value="PA domain"/>
    <property type="match status" value="1"/>
</dbReference>